<evidence type="ECO:0000256" key="3">
    <source>
        <dbReference type="ARBA" id="ARBA00022801"/>
    </source>
</evidence>
<dbReference type="PATRIC" id="fig|742737.3.peg.2846"/>
<name>G5IH64_9FIRM</name>
<dbReference type="InterPro" id="IPR017850">
    <property type="entry name" value="Alkaline_phosphatase_core_sf"/>
</dbReference>
<keyword evidence="4" id="KW-0106">Calcium</keyword>
<reference evidence="6 7" key="1">
    <citation type="submission" date="2011-08" db="EMBL/GenBank/DDBJ databases">
        <title>The Genome Sequence of Clostridium hathewayi WAL-18680.</title>
        <authorList>
            <consortium name="The Broad Institute Genome Sequencing Platform"/>
            <person name="Earl A."/>
            <person name="Ward D."/>
            <person name="Feldgarden M."/>
            <person name="Gevers D."/>
            <person name="Finegold S.M."/>
            <person name="Summanen P.H."/>
            <person name="Molitoris D.R."/>
            <person name="Song M."/>
            <person name="Daigneault M."/>
            <person name="Allen-Vercoe E."/>
            <person name="Young S.K."/>
            <person name="Zeng Q."/>
            <person name="Gargeya S."/>
            <person name="Fitzgerald M."/>
            <person name="Haas B."/>
            <person name="Abouelleil A."/>
            <person name="Alvarado L."/>
            <person name="Arachchi H.M."/>
            <person name="Berlin A."/>
            <person name="Brown A."/>
            <person name="Chapman S.B."/>
            <person name="Chen Z."/>
            <person name="Dunbar C."/>
            <person name="Freedman E."/>
            <person name="Gearin G."/>
            <person name="Gellesch M."/>
            <person name="Goldberg J."/>
            <person name="Griggs A."/>
            <person name="Gujja S."/>
            <person name="Heiman D."/>
            <person name="Howarth C."/>
            <person name="Larson L."/>
            <person name="Lui A."/>
            <person name="MacDonald P.J.P."/>
            <person name="Montmayeur A."/>
            <person name="Murphy C."/>
            <person name="Neiman D."/>
            <person name="Pearson M."/>
            <person name="Priest M."/>
            <person name="Roberts A."/>
            <person name="Saif S."/>
            <person name="Shea T."/>
            <person name="Shenoy N."/>
            <person name="Sisk P."/>
            <person name="Stolte C."/>
            <person name="Sykes S."/>
            <person name="Wortman J."/>
            <person name="Nusbaum C."/>
            <person name="Birren B."/>
        </authorList>
    </citation>
    <scope>NUCLEOTIDE SEQUENCE [LARGE SCALE GENOMIC DNA]</scope>
    <source>
        <strain evidence="6 7">WAL-18680</strain>
    </source>
</reference>
<accession>G5IH64</accession>
<evidence type="ECO:0000313" key="6">
    <source>
        <dbReference type="EMBL" id="EHI59135.1"/>
    </source>
</evidence>
<dbReference type="InterPro" id="IPR000917">
    <property type="entry name" value="Sulfatase_N"/>
</dbReference>
<dbReference type="OrthoDB" id="279611at2"/>
<evidence type="ECO:0000256" key="2">
    <source>
        <dbReference type="ARBA" id="ARBA00022723"/>
    </source>
</evidence>
<dbReference type="InterPro" id="IPR024607">
    <property type="entry name" value="Sulfatase_CS"/>
</dbReference>
<dbReference type="EMBL" id="ADLN01000075">
    <property type="protein sequence ID" value="EHI59135.1"/>
    <property type="molecule type" value="Genomic_DNA"/>
</dbReference>
<dbReference type="Pfam" id="PF00884">
    <property type="entry name" value="Sulfatase"/>
    <property type="match status" value="1"/>
</dbReference>
<organism evidence="6 7">
    <name type="scientific">Hungatella hathewayi WAL-18680</name>
    <dbReference type="NCBI Taxonomy" id="742737"/>
    <lineage>
        <taxon>Bacteria</taxon>
        <taxon>Bacillati</taxon>
        <taxon>Bacillota</taxon>
        <taxon>Clostridia</taxon>
        <taxon>Lachnospirales</taxon>
        <taxon>Lachnospiraceae</taxon>
        <taxon>Hungatella</taxon>
    </lineage>
</organism>
<dbReference type="GO" id="GO:0046872">
    <property type="term" value="F:metal ion binding"/>
    <property type="evidence" value="ECO:0007669"/>
    <property type="project" value="UniProtKB-KW"/>
</dbReference>
<keyword evidence="2" id="KW-0479">Metal-binding</keyword>
<dbReference type="PROSITE" id="PS00523">
    <property type="entry name" value="SULFATASE_1"/>
    <property type="match status" value="1"/>
</dbReference>
<dbReference type="SUPFAM" id="SSF53649">
    <property type="entry name" value="Alkaline phosphatase-like"/>
    <property type="match status" value="1"/>
</dbReference>
<dbReference type="AlphaFoldDB" id="G5IH64"/>
<dbReference type="RefSeq" id="WP_006780819.1">
    <property type="nucleotide sequence ID" value="NZ_CP040506.1"/>
</dbReference>
<comment type="caution">
    <text evidence="6">The sequence shown here is derived from an EMBL/GenBank/DDBJ whole genome shotgun (WGS) entry which is preliminary data.</text>
</comment>
<dbReference type="PANTHER" id="PTHR42693">
    <property type="entry name" value="ARYLSULFATASE FAMILY MEMBER"/>
    <property type="match status" value="1"/>
</dbReference>
<proteinExistence type="inferred from homology"/>
<dbReference type="HOGENOM" id="CLU_006332_9_2_9"/>
<dbReference type="Gene3D" id="3.40.720.10">
    <property type="entry name" value="Alkaline Phosphatase, subunit A"/>
    <property type="match status" value="1"/>
</dbReference>
<evidence type="ECO:0000256" key="1">
    <source>
        <dbReference type="ARBA" id="ARBA00008779"/>
    </source>
</evidence>
<protein>
    <recommendedName>
        <fullName evidence="5">Sulfatase N-terminal domain-containing protein</fullName>
    </recommendedName>
</protein>
<dbReference type="GO" id="GO:0004065">
    <property type="term" value="F:arylsulfatase activity"/>
    <property type="evidence" value="ECO:0007669"/>
    <property type="project" value="TreeGrafter"/>
</dbReference>
<evidence type="ECO:0000313" key="7">
    <source>
        <dbReference type="Proteomes" id="UP000005384"/>
    </source>
</evidence>
<dbReference type="InterPro" id="IPR050738">
    <property type="entry name" value="Sulfatase"/>
</dbReference>
<comment type="similarity">
    <text evidence="1">Belongs to the sulfatase family.</text>
</comment>
<dbReference type="PANTHER" id="PTHR42693:SF53">
    <property type="entry name" value="ENDO-4-O-SULFATASE"/>
    <property type="match status" value="1"/>
</dbReference>
<evidence type="ECO:0000259" key="5">
    <source>
        <dbReference type="Pfam" id="PF00884"/>
    </source>
</evidence>
<dbReference type="Proteomes" id="UP000005384">
    <property type="component" value="Unassembled WGS sequence"/>
</dbReference>
<feature type="domain" description="Sulfatase N-terminal" evidence="5">
    <location>
        <begin position="5"/>
        <end position="390"/>
    </location>
</feature>
<gene>
    <name evidence="6" type="ORF">HMPREF9473_02842</name>
</gene>
<keyword evidence="7" id="KW-1185">Reference proteome</keyword>
<evidence type="ECO:0000256" key="4">
    <source>
        <dbReference type="ARBA" id="ARBA00022837"/>
    </source>
</evidence>
<keyword evidence="3" id="KW-0378">Hydrolase</keyword>
<sequence length="497" mass="57552">MSQKPNIIFIQNDHQAFYRWQWNDGPKPMRPNFDQLAKEGAMFDHAYCSTPLCGPTRRTMLTGLYAHTHGQHHNYTDPPYNHEVYLDTLAEAGYDNYYFGKWHAGPGAANEHHCSGFSRTDYSNPYIQPEYKAYLERYNLPQAVHHIDRYFDIPEISIRGDWAECADDVDYQCKANWCGEHAVGITKTPKETHESFFLATLACEQLEKLAKEKSDKPFSLRVDFWGPHQPHFPTQEFLDMYPAESFDLPEYGNFRSQLEGKPETYFRERSTPFGKDNELIIPSPVSWDEWKEIIRHCFAHITMIDAAGGMILNKLKELGLDENTMIIWTTDHGDALASHGGHFDKGSFLSEEVMRIPFAIKWKDVIPAGQVRHEYINTVDYPVTILDAAGTKFTKNKVHGRSLLPLVTGKSTEWDDDVMSETFGHGYGDDIDCRLVVHDEYKLVVTKGQKAELYNLREDPYELHNRIDDEEYKEIKEDLIKRLRAWQVRTDDPVEVL</sequence>